<keyword evidence="4" id="KW-1185">Reference proteome</keyword>
<dbReference type="PANTHER" id="PTHR46268:SF15">
    <property type="entry name" value="UNIVERSAL STRESS PROTEIN HP_0031"/>
    <property type="match status" value="1"/>
</dbReference>
<reference evidence="3 4" key="1">
    <citation type="submission" date="2017-01" db="EMBL/GenBank/DDBJ databases">
        <authorList>
            <person name="Mah S.A."/>
            <person name="Swanson W.J."/>
            <person name="Moy G.W."/>
            <person name="Vacquier V.D."/>
        </authorList>
    </citation>
    <scope>NUCLEOTIDE SEQUENCE [LARGE SCALE GENOMIC DNA]</scope>
    <source>
        <strain evidence="3 4">DSM 21219</strain>
    </source>
</reference>
<feature type="domain" description="UspA" evidence="2">
    <location>
        <begin position="156"/>
        <end position="279"/>
    </location>
</feature>
<sequence length="279" mass="30776">MAYRSLLTILTDRTIARRTLEHAIALSKTLDAHLNALCLGVDRTQTSYFYEGANAIIIQESLAQARTELVENAGFARGLLERSEIRWSMDEQLTQIADLNRQVAQKARFCDLVLLPRPYGEDRGGELEVAVEAAMFEGDAPVLVVPDQGAFPPVPERIMVAWNESAEAMTAIRRALPFLKAAQTVHIAIIGPPERRIERSEPGSMLGQMLARHGVNCTIDVLGKTRPQVSDILNRHAMDTGAEMIVMGAYGHSRFREAILGGATRNMLEAAQVPVFMAR</sequence>
<evidence type="ECO:0000256" key="1">
    <source>
        <dbReference type="ARBA" id="ARBA00008791"/>
    </source>
</evidence>
<comment type="similarity">
    <text evidence="1">Belongs to the universal stress protein A family.</text>
</comment>
<dbReference type="PRINTS" id="PR01438">
    <property type="entry name" value="UNVRSLSTRESS"/>
</dbReference>
<dbReference type="STRING" id="515897.SAMN05421849_2087"/>
<organism evidence="3 4">
    <name type="scientific">Pontibaca methylaminivorans</name>
    <dbReference type="NCBI Taxonomy" id="515897"/>
    <lineage>
        <taxon>Bacteria</taxon>
        <taxon>Pseudomonadati</taxon>
        <taxon>Pseudomonadota</taxon>
        <taxon>Alphaproteobacteria</taxon>
        <taxon>Rhodobacterales</taxon>
        <taxon>Roseobacteraceae</taxon>
        <taxon>Pontibaca</taxon>
    </lineage>
</organism>
<dbReference type="InterPro" id="IPR006016">
    <property type="entry name" value="UspA"/>
</dbReference>
<dbReference type="AlphaFoldDB" id="A0A1R3X0Y4"/>
<gene>
    <name evidence="3" type="ORF">SAMN05421849_2087</name>
</gene>
<accession>A0A1R3X0Y4</accession>
<name>A0A1R3X0Y4_9RHOB</name>
<protein>
    <submittedName>
        <fullName evidence="3">Nucleotide-binding universal stress protein, UspA family</fullName>
    </submittedName>
</protein>
<dbReference type="PANTHER" id="PTHR46268">
    <property type="entry name" value="STRESS RESPONSE PROTEIN NHAX"/>
    <property type="match status" value="1"/>
</dbReference>
<dbReference type="EMBL" id="FTPS01000001">
    <property type="protein sequence ID" value="SIT84305.1"/>
    <property type="molecule type" value="Genomic_DNA"/>
</dbReference>
<dbReference type="Pfam" id="PF00582">
    <property type="entry name" value="Usp"/>
    <property type="match status" value="1"/>
</dbReference>
<dbReference type="SUPFAM" id="SSF52402">
    <property type="entry name" value="Adenine nucleotide alpha hydrolases-like"/>
    <property type="match status" value="1"/>
</dbReference>
<dbReference type="Gene3D" id="3.40.50.12370">
    <property type="match status" value="1"/>
</dbReference>
<dbReference type="Proteomes" id="UP000192455">
    <property type="component" value="Unassembled WGS sequence"/>
</dbReference>
<evidence type="ECO:0000259" key="2">
    <source>
        <dbReference type="Pfam" id="PF00582"/>
    </source>
</evidence>
<evidence type="ECO:0000313" key="4">
    <source>
        <dbReference type="Proteomes" id="UP000192455"/>
    </source>
</evidence>
<dbReference type="CDD" id="cd00293">
    <property type="entry name" value="USP-like"/>
    <property type="match status" value="1"/>
</dbReference>
<proteinExistence type="inferred from homology"/>
<dbReference type="OrthoDB" id="9804721at2"/>
<evidence type="ECO:0000313" key="3">
    <source>
        <dbReference type="EMBL" id="SIT84305.1"/>
    </source>
</evidence>
<dbReference type="InterPro" id="IPR006015">
    <property type="entry name" value="Universal_stress_UspA"/>
</dbReference>
<dbReference type="RefSeq" id="WP_076649783.1">
    <property type="nucleotide sequence ID" value="NZ_FTPS01000001.1"/>
</dbReference>